<feature type="region of interest" description="Disordered" evidence="1">
    <location>
        <begin position="735"/>
        <end position="782"/>
    </location>
</feature>
<evidence type="ECO:0000256" key="1">
    <source>
        <dbReference type="SAM" id="MobiDB-lite"/>
    </source>
</evidence>
<comment type="caution">
    <text evidence="2">The sequence shown here is derived from an EMBL/GenBank/DDBJ whole genome shotgun (WGS) entry which is preliminary data.</text>
</comment>
<dbReference type="AlphaFoldDB" id="A0A7J6MBV9"/>
<feature type="compositionally biased region" description="Polar residues" evidence="1">
    <location>
        <begin position="757"/>
        <end position="782"/>
    </location>
</feature>
<dbReference type="EMBL" id="JABAHT010000029">
    <property type="protein sequence ID" value="KAF4669025.1"/>
    <property type="molecule type" value="Genomic_DNA"/>
</dbReference>
<reference evidence="2 3" key="1">
    <citation type="submission" date="2020-04" db="EMBL/GenBank/DDBJ databases">
        <title>Perkinsus olseni comparative genomics.</title>
        <authorList>
            <person name="Bogema D.R."/>
        </authorList>
    </citation>
    <scope>NUCLEOTIDE SEQUENCE [LARGE SCALE GENOMIC DNA]</scope>
    <source>
        <strain evidence="2">ATCC PRA-179</strain>
    </source>
</reference>
<evidence type="ECO:0000313" key="3">
    <source>
        <dbReference type="Proteomes" id="UP000570595"/>
    </source>
</evidence>
<feature type="region of interest" description="Disordered" evidence="1">
    <location>
        <begin position="1"/>
        <end position="25"/>
    </location>
</feature>
<dbReference type="OrthoDB" id="65154at2759"/>
<sequence>MMSSAADPSPTHGVTFLTDLPESGQPVKRAAGGVLARLKPKGPSSSSAGGSDLKFLEKIHFAPPSTDYYDPFPMKPGVDYLGSLTRFRDLERMQLMLGQLRVRWPKTWCFCGLDTYLFNSSPKKDGITVEYDFDRESEAVRISKLERELDKAAPAFVFKQRSYGANSHLQRTATTALNLDNALVRLQEAGGGQSTQLLQRFIRGAGEQACITRVCYRCKYPRKPVGYSIANGYAPSDLEDPNSDHNDLTQQCCASTETSVPGGLVVFKRSSSSALEGAAEVAERMLRFSESYFMLKLEWIVVDVLTDGEGKLWCLQVKSFRVASVCRPPRRSLARPNEDPTSPNGKLQLALLGQETEEQEGGGGTAAELEKRRAKALGASVKPRLTCSLCRCTMGTQFQTMTGRMLLWLWHSLRAREVHVFPPLQSSTLASTSHLTNSHRVCQLCWSVFLAEKELWKAYRAIARAVTNIEPPGGDNDDNFDFTGLLEDLPLVGNIRTHKKGASKHPNRQPVDSKLLAIRDAASTAPVRSHGLAGAAVRGFQFGDEGLQSPRPEYLHQWRLMVLLWSLEGVPESSAANKSIQYEVLGMSRRFPLPAGHHDVAPIGRISLHYLFSTAARPTLSNTYVEFLVTADGSLYRGRCSIDHLPGLTKRTVHVVLSATGPRRPISLKVTLGTARDGALHRDYCDVQRILDGVFTVTPGRFYSSPHPLPTPWIETFQECTKACAIESTATPAMASSAAATTTEDAVAEASNEKTAESSASPPISRPTTADRSTRPPSAQQLFESDRRTVRRMLPRSRLLSRRSDSLGFLNRPRSAFTRLSHSATEKHVAQVLGSHKLREAEEARVNEHLEKLRQKIGRSSVSTWVTQ</sequence>
<organism evidence="2 3">
    <name type="scientific">Perkinsus olseni</name>
    <name type="common">Perkinsus atlanticus</name>
    <dbReference type="NCBI Taxonomy" id="32597"/>
    <lineage>
        <taxon>Eukaryota</taxon>
        <taxon>Sar</taxon>
        <taxon>Alveolata</taxon>
        <taxon>Perkinsozoa</taxon>
        <taxon>Perkinsea</taxon>
        <taxon>Perkinsida</taxon>
        <taxon>Perkinsidae</taxon>
        <taxon>Perkinsus</taxon>
    </lineage>
</organism>
<name>A0A7J6MBV9_PEROL</name>
<accession>A0A7J6MBV9</accession>
<dbReference type="Proteomes" id="UP000570595">
    <property type="component" value="Unassembled WGS sequence"/>
</dbReference>
<feature type="compositionally biased region" description="Low complexity" evidence="1">
    <location>
        <begin position="735"/>
        <end position="750"/>
    </location>
</feature>
<proteinExistence type="predicted"/>
<protein>
    <submittedName>
        <fullName evidence="2">Uncharacterized protein</fullName>
    </submittedName>
</protein>
<gene>
    <name evidence="2" type="ORF">FOZ61_005161</name>
</gene>
<evidence type="ECO:0000313" key="2">
    <source>
        <dbReference type="EMBL" id="KAF4669025.1"/>
    </source>
</evidence>